<name>A0ABP7ZI18_9MICO</name>
<keyword evidence="6" id="KW-1185">Reference proteome</keyword>
<dbReference type="InterPro" id="IPR013216">
    <property type="entry name" value="Methyltransf_11"/>
</dbReference>
<dbReference type="InterPro" id="IPR029063">
    <property type="entry name" value="SAM-dependent_MTases_sf"/>
</dbReference>
<dbReference type="InterPro" id="IPR051052">
    <property type="entry name" value="Diverse_substrate_MTase"/>
</dbReference>
<dbReference type="RefSeq" id="WP_344790827.1">
    <property type="nucleotide sequence ID" value="NZ_BAABBV010000001.1"/>
</dbReference>
<dbReference type="EMBL" id="BAABBV010000001">
    <property type="protein sequence ID" value="GAA4158664.1"/>
    <property type="molecule type" value="Genomic_DNA"/>
</dbReference>
<organism evidence="5 6">
    <name type="scientific">Gryllotalpicola daejeonensis</name>
    <dbReference type="NCBI Taxonomy" id="993087"/>
    <lineage>
        <taxon>Bacteria</taxon>
        <taxon>Bacillati</taxon>
        <taxon>Actinomycetota</taxon>
        <taxon>Actinomycetes</taxon>
        <taxon>Micrococcales</taxon>
        <taxon>Microbacteriaceae</taxon>
        <taxon>Gryllotalpicola</taxon>
    </lineage>
</organism>
<keyword evidence="2 5" id="KW-0489">Methyltransferase</keyword>
<dbReference type="Proteomes" id="UP001415169">
    <property type="component" value="Unassembled WGS sequence"/>
</dbReference>
<dbReference type="PANTHER" id="PTHR44942">
    <property type="entry name" value="METHYLTRANSF_11 DOMAIN-CONTAINING PROTEIN"/>
    <property type="match status" value="1"/>
</dbReference>
<dbReference type="Gene3D" id="3.40.50.150">
    <property type="entry name" value="Vaccinia Virus protein VP39"/>
    <property type="match status" value="1"/>
</dbReference>
<dbReference type="GO" id="GO:0008168">
    <property type="term" value="F:methyltransferase activity"/>
    <property type="evidence" value="ECO:0007669"/>
    <property type="project" value="UniProtKB-KW"/>
</dbReference>
<dbReference type="CDD" id="cd02440">
    <property type="entry name" value="AdoMet_MTases"/>
    <property type="match status" value="1"/>
</dbReference>
<proteinExistence type="inferred from homology"/>
<sequence>MVSDTPEARPSKEEHARSFDAAARIYEESRPGYPAEAVEWLVPASARRVLDVGAGTGKFTRLLPRAGRDLVAVDPSAQMLEVLREKVPRVETLLGSAERLPLSDESVDAVTVAQAWHWVDTAQAVREVARVLKPGGTLGLIWNSRDERVDWVREFGEAMESNDAFVAKTAEDHGVGAPFEPGETLEVTWTQQLDRAALLTLVRSRSHFLVKDSATQTRVLCAVEDVLDSHPEIEKNGKIALPYVTQAFRYRRG</sequence>
<evidence type="ECO:0000256" key="2">
    <source>
        <dbReference type="ARBA" id="ARBA00022603"/>
    </source>
</evidence>
<reference evidence="5" key="1">
    <citation type="journal article" date="2014" name="Int. J. Syst. Evol. Microbiol.">
        <title>Complete genome of a new Firmicutes species belonging to the dominant human colonic microbiota ('Ruminococcus bicirculans') reveals two chromosomes and a selective capacity to utilize plant glucans.</title>
        <authorList>
            <consortium name="NISC Comparative Sequencing Program"/>
            <person name="Wegmann U."/>
            <person name="Louis P."/>
            <person name="Goesmann A."/>
            <person name="Henrissat B."/>
            <person name="Duncan S.H."/>
            <person name="Flint H.J."/>
        </authorList>
    </citation>
    <scope>NUCLEOTIDE SEQUENCE</scope>
    <source>
        <strain evidence="5">JCM 17590</strain>
    </source>
</reference>
<dbReference type="PANTHER" id="PTHR44942:SF4">
    <property type="entry name" value="METHYLTRANSFERASE TYPE 11 DOMAIN-CONTAINING PROTEIN"/>
    <property type="match status" value="1"/>
</dbReference>
<evidence type="ECO:0000256" key="3">
    <source>
        <dbReference type="ARBA" id="ARBA00022679"/>
    </source>
</evidence>
<protein>
    <submittedName>
        <fullName evidence="5">Class I SAM-dependent methyltransferase</fullName>
    </submittedName>
</protein>
<evidence type="ECO:0000313" key="6">
    <source>
        <dbReference type="Proteomes" id="UP001415169"/>
    </source>
</evidence>
<accession>A0ABP7ZI18</accession>
<dbReference type="Pfam" id="PF08241">
    <property type="entry name" value="Methyltransf_11"/>
    <property type="match status" value="1"/>
</dbReference>
<comment type="similarity">
    <text evidence="1">Belongs to the methyltransferase superfamily.</text>
</comment>
<feature type="domain" description="Methyltransferase type 11" evidence="4">
    <location>
        <begin position="50"/>
        <end position="138"/>
    </location>
</feature>
<comment type="caution">
    <text evidence="5">The sequence shown here is derived from an EMBL/GenBank/DDBJ whole genome shotgun (WGS) entry which is preliminary data.</text>
</comment>
<evidence type="ECO:0000313" key="5">
    <source>
        <dbReference type="EMBL" id="GAA4158664.1"/>
    </source>
</evidence>
<reference evidence="5" key="2">
    <citation type="submission" date="2023-12" db="EMBL/GenBank/DDBJ databases">
        <authorList>
            <person name="Sun Q."/>
            <person name="Inoue M."/>
        </authorList>
    </citation>
    <scope>NUCLEOTIDE SEQUENCE</scope>
    <source>
        <strain evidence="5">JCM 17590</strain>
    </source>
</reference>
<dbReference type="SUPFAM" id="SSF53335">
    <property type="entry name" value="S-adenosyl-L-methionine-dependent methyltransferases"/>
    <property type="match status" value="1"/>
</dbReference>
<evidence type="ECO:0000259" key="4">
    <source>
        <dbReference type="Pfam" id="PF08241"/>
    </source>
</evidence>
<keyword evidence="3" id="KW-0808">Transferase</keyword>
<evidence type="ECO:0000256" key="1">
    <source>
        <dbReference type="ARBA" id="ARBA00008361"/>
    </source>
</evidence>
<gene>
    <name evidence="5" type="ORF">GCM10022286_11890</name>
</gene>
<dbReference type="GO" id="GO:0032259">
    <property type="term" value="P:methylation"/>
    <property type="evidence" value="ECO:0007669"/>
    <property type="project" value="UniProtKB-KW"/>
</dbReference>